<feature type="domain" description="CUE" evidence="9">
    <location>
        <begin position="118"/>
        <end position="161"/>
    </location>
</feature>
<evidence type="ECO:0000256" key="3">
    <source>
        <dbReference type="ARBA" id="ARBA00022723"/>
    </source>
</evidence>
<evidence type="ECO:0000256" key="8">
    <source>
        <dbReference type="SAM" id="MobiDB-lite"/>
    </source>
</evidence>
<dbReference type="SMART" id="SM00546">
    <property type="entry name" value="CUE"/>
    <property type="match status" value="2"/>
</dbReference>
<evidence type="ECO:0000256" key="6">
    <source>
        <dbReference type="ARBA" id="ARBA00022786"/>
    </source>
</evidence>
<reference evidence="13 14" key="1">
    <citation type="journal article" date="2019" name="Sci. Rep.">
        <title>Comparative genomics of chytrid fungi reveal insights into the obligate biotrophic and pathogenic lifestyle of Synchytrium endobioticum.</title>
        <authorList>
            <person name="van de Vossenberg B.T.L.H."/>
            <person name="Warris S."/>
            <person name="Nguyen H.D.T."/>
            <person name="van Gent-Pelzer M.P.E."/>
            <person name="Joly D.L."/>
            <person name="van de Geest H.C."/>
            <person name="Bonants P.J.M."/>
            <person name="Smith D.S."/>
            <person name="Levesque C.A."/>
            <person name="van der Lee T.A.J."/>
        </authorList>
    </citation>
    <scope>NUCLEOTIDE SEQUENCE [LARGE SCALE GENOMIC DNA]</scope>
    <source>
        <strain evidence="12 14">LEV6574</strain>
        <strain evidence="11 13">MB42</strain>
    </source>
</reference>
<feature type="compositionally biased region" description="Basic residues" evidence="8">
    <location>
        <begin position="163"/>
        <end position="172"/>
    </location>
</feature>
<feature type="region of interest" description="Disordered" evidence="8">
    <location>
        <begin position="1"/>
        <end position="32"/>
    </location>
</feature>
<dbReference type="InterPro" id="IPR051628">
    <property type="entry name" value="LUBAC_E3_Ligases"/>
</dbReference>
<dbReference type="InterPro" id="IPR003892">
    <property type="entry name" value="CUE"/>
</dbReference>
<evidence type="ECO:0000256" key="5">
    <source>
        <dbReference type="ARBA" id="ARBA00022771"/>
    </source>
</evidence>
<dbReference type="STRING" id="286115.A0A507CV01"/>
<dbReference type="Proteomes" id="UP000317494">
    <property type="component" value="Unassembled WGS sequence"/>
</dbReference>
<evidence type="ECO:0000259" key="10">
    <source>
        <dbReference type="PROSITE" id="PS51873"/>
    </source>
</evidence>
<feature type="compositionally biased region" description="Basic residues" evidence="8">
    <location>
        <begin position="253"/>
        <end position="266"/>
    </location>
</feature>
<evidence type="ECO:0000313" key="11">
    <source>
        <dbReference type="EMBL" id="TPX42945.1"/>
    </source>
</evidence>
<keyword evidence="4" id="KW-0677">Repeat</keyword>
<dbReference type="Gene3D" id="1.10.8.10">
    <property type="entry name" value="DNA helicase RuvA subunit, C-terminal domain"/>
    <property type="match status" value="1"/>
</dbReference>
<keyword evidence="6" id="KW-0833">Ubl conjugation pathway</keyword>
<dbReference type="GO" id="GO:0043130">
    <property type="term" value="F:ubiquitin binding"/>
    <property type="evidence" value="ECO:0007669"/>
    <property type="project" value="InterPro"/>
</dbReference>
<dbReference type="CDD" id="cd16630">
    <property type="entry name" value="RING-HC_RBR_RNF216"/>
    <property type="match status" value="1"/>
</dbReference>
<feature type="domain" description="CUE" evidence="9">
    <location>
        <begin position="31"/>
        <end position="73"/>
    </location>
</feature>
<dbReference type="CDD" id="cd20339">
    <property type="entry name" value="BRcat_RBR_RNF216"/>
    <property type="match status" value="1"/>
</dbReference>
<dbReference type="PROSITE" id="PS51140">
    <property type="entry name" value="CUE"/>
    <property type="match status" value="2"/>
</dbReference>
<dbReference type="Gene3D" id="1.20.120.1750">
    <property type="match status" value="1"/>
</dbReference>
<dbReference type="GO" id="GO:0008270">
    <property type="term" value="F:zinc ion binding"/>
    <property type="evidence" value="ECO:0007669"/>
    <property type="project" value="UniProtKB-KW"/>
</dbReference>
<dbReference type="EMBL" id="QEAN01000215">
    <property type="protein sequence ID" value="TPX42945.1"/>
    <property type="molecule type" value="Genomic_DNA"/>
</dbReference>
<dbReference type="InterPro" id="IPR047544">
    <property type="entry name" value="RING-HC_RBR_RNF216"/>
</dbReference>
<dbReference type="EMBL" id="QEAM01000116">
    <property type="protein sequence ID" value="TPX46065.1"/>
    <property type="molecule type" value="Genomic_DNA"/>
</dbReference>
<proteinExistence type="predicted"/>
<keyword evidence="2" id="KW-0808">Transferase</keyword>
<evidence type="ECO:0000256" key="7">
    <source>
        <dbReference type="ARBA" id="ARBA00022833"/>
    </source>
</evidence>
<feature type="region of interest" description="Disordered" evidence="8">
    <location>
        <begin position="159"/>
        <end position="186"/>
    </location>
</feature>
<dbReference type="OrthoDB" id="10009520at2759"/>
<dbReference type="VEuPathDB" id="FungiDB:SeMB42_g04931"/>
<dbReference type="CDD" id="cd14279">
    <property type="entry name" value="CUE"/>
    <property type="match status" value="2"/>
</dbReference>
<dbReference type="InterPro" id="IPR009060">
    <property type="entry name" value="UBA-like_sf"/>
</dbReference>
<evidence type="ECO:0008006" key="15">
    <source>
        <dbReference type="Google" id="ProtNLM"/>
    </source>
</evidence>
<evidence type="ECO:0000256" key="1">
    <source>
        <dbReference type="ARBA" id="ARBA00004906"/>
    </source>
</evidence>
<protein>
    <recommendedName>
        <fullName evidence="15">RING-type domain-containing protein</fullName>
    </recommendedName>
</protein>
<dbReference type="CDD" id="cd20353">
    <property type="entry name" value="Rcat_RBR_RNF216"/>
    <property type="match status" value="1"/>
</dbReference>
<evidence type="ECO:0000313" key="14">
    <source>
        <dbReference type="Proteomes" id="UP000320475"/>
    </source>
</evidence>
<dbReference type="Proteomes" id="UP000320475">
    <property type="component" value="Unassembled WGS sequence"/>
</dbReference>
<dbReference type="AlphaFoldDB" id="A0A507CV01"/>
<evidence type="ECO:0000259" key="9">
    <source>
        <dbReference type="PROSITE" id="PS51140"/>
    </source>
</evidence>
<comment type="caution">
    <text evidence="11">The sequence shown here is derived from an EMBL/GenBank/DDBJ whole genome shotgun (WGS) entry which is preliminary data.</text>
</comment>
<evidence type="ECO:0000313" key="13">
    <source>
        <dbReference type="Proteomes" id="UP000317494"/>
    </source>
</evidence>
<dbReference type="SUPFAM" id="SSF57850">
    <property type="entry name" value="RING/U-box"/>
    <property type="match status" value="1"/>
</dbReference>
<sequence length="560" mass="62687">MSHHRGQGRNVEGASKPDTVFPASATVHGGEQGPPMDILREIFPDLPEALLQSQLDAHANAEDAVNALFAGNQAPIKSPRQPPAGIVSPDPSFRLPRNHNAPSTNSENAHQVLQPVPVSQEPVKFLSEMWPDADEEWLESVLKKCGGALDAATEAIANDNNRYPKRSASKRKRDNDDDEGVAASRRNEMLRRTNYWDVDDSFQPSKEYQSACRIQLRTDFPNELFKDIDVALKQHNHQYTPTFQYLASNQQNARRKPSTRDRKQKRKQTDQIFEEELEWLLFQQTALSRTVDVVCNEGGVDCQVDCGCCYTECSMSQMTQCAEAHLFCMDCARRYVEGRIGDRLCEMKCMDSGGCSASFPDSELRRFLPTNSYQGYEKLIAEETLRGADIDGLVKCPFCDFAVVMERHADEDSLFHCQNKAGRSPCGIISCRKCEKPNHLPKTCKEAKSDNDLDASHVIEERMTEALLHGCPRCKRKSFKEEGCNKMTCVCGNTFCYVCGASPINYNHFDRSGAMGEVKGKCPLHDDTATRNAENVKRAAEQALQPAKLVRHTTPPCPLV</sequence>
<accession>A0A507CV01</accession>
<organism evidence="11 13">
    <name type="scientific">Synchytrium endobioticum</name>
    <dbReference type="NCBI Taxonomy" id="286115"/>
    <lineage>
        <taxon>Eukaryota</taxon>
        <taxon>Fungi</taxon>
        <taxon>Fungi incertae sedis</taxon>
        <taxon>Chytridiomycota</taxon>
        <taxon>Chytridiomycota incertae sedis</taxon>
        <taxon>Chytridiomycetes</taxon>
        <taxon>Synchytriales</taxon>
        <taxon>Synchytriaceae</taxon>
        <taxon>Synchytrium</taxon>
    </lineage>
</organism>
<evidence type="ECO:0000256" key="4">
    <source>
        <dbReference type="ARBA" id="ARBA00022737"/>
    </source>
</evidence>
<dbReference type="SUPFAM" id="SSF46934">
    <property type="entry name" value="UBA-like"/>
    <property type="match status" value="1"/>
</dbReference>
<dbReference type="InterPro" id="IPR047546">
    <property type="entry name" value="Rcat_RBR_RNF216"/>
</dbReference>
<dbReference type="PROSITE" id="PS51873">
    <property type="entry name" value="TRIAD"/>
    <property type="match status" value="1"/>
</dbReference>
<keyword evidence="3" id="KW-0479">Metal-binding</keyword>
<comment type="pathway">
    <text evidence="1">Protein modification; protein ubiquitination.</text>
</comment>
<evidence type="ECO:0000313" key="12">
    <source>
        <dbReference type="EMBL" id="TPX46065.1"/>
    </source>
</evidence>
<dbReference type="Pfam" id="PF26200">
    <property type="entry name" value="Rcat_RNF216"/>
    <property type="match status" value="1"/>
</dbReference>
<dbReference type="PANTHER" id="PTHR22770">
    <property type="entry name" value="UBIQUITIN CONJUGATING ENZYME 7 INTERACTING PROTEIN-RELATED"/>
    <property type="match status" value="1"/>
</dbReference>
<keyword evidence="13" id="KW-1185">Reference proteome</keyword>
<name>A0A507CV01_9FUNG</name>
<dbReference type="GO" id="GO:0016740">
    <property type="term" value="F:transferase activity"/>
    <property type="evidence" value="ECO:0007669"/>
    <property type="project" value="UniProtKB-KW"/>
</dbReference>
<keyword evidence="5" id="KW-0863">Zinc-finger</keyword>
<feature type="region of interest" description="Disordered" evidence="8">
    <location>
        <begin position="245"/>
        <end position="268"/>
    </location>
</feature>
<dbReference type="InterPro" id="IPR047545">
    <property type="entry name" value="BRcat_RBR_RNF216"/>
</dbReference>
<feature type="domain" description="RING-type" evidence="10">
    <location>
        <begin position="302"/>
        <end position="519"/>
    </location>
</feature>
<dbReference type="InterPro" id="IPR044066">
    <property type="entry name" value="TRIAD_supradom"/>
</dbReference>
<dbReference type="PANTHER" id="PTHR22770:SF47">
    <property type="entry name" value="E3 UBIQUITIN-PROTEIN LIGASE RNF216"/>
    <property type="match status" value="1"/>
</dbReference>
<keyword evidence="7" id="KW-0862">Zinc</keyword>
<gene>
    <name evidence="12" type="ORF">SeLEV6574_g03442</name>
    <name evidence="11" type="ORF">SeMB42_g04931</name>
</gene>
<evidence type="ECO:0000256" key="2">
    <source>
        <dbReference type="ARBA" id="ARBA00022679"/>
    </source>
</evidence>